<evidence type="ECO:0000256" key="5">
    <source>
        <dbReference type="ARBA" id="ARBA00023136"/>
    </source>
</evidence>
<feature type="transmembrane region" description="Helical" evidence="6">
    <location>
        <begin position="37"/>
        <end position="56"/>
    </location>
</feature>
<feature type="transmembrane region" description="Helical" evidence="6">
    <location>
        <begin position="210"/>
        <end position="237"/>
    </location>
</feature>
<dbReference type="Proteomes" id="UP000196531">
    <property type="component" value="Unassembled WGS sequence"/>
</dbReference>
<feature type="transmembrane region" description="Helical" evidence="6">
    <location>
        <begin position="178"/>
        <end position="198"/>
    </location>
</feature>
<feature type="transmembrane region" description="Helical" evidence="6">
    <location>
        <begin position="257"/>
        <end position="276"/>
    </location>
</feature>
<evidence type="ECO:0000256" key="1">
    <source>
        <dbReference type="ARBA" id="ARBA00004651"/>
    </source>
</evidence>
<keyword evidence="2" id="KW-1003">Cell membrane</keyword>
<dbReference type="PANTHER" id="PTHR30482:SF10">
    <property type="entry name" value="HIGH-AFFINITY BRANCHED-CHAIN AMINO ACID TRANSPORT PROTEIN BRAE"/>
    <property type="match status" value="1"/>
</dbReference>
<feature type="transmembrane region" description="Helical" evidence="6">
    <location>
        <begin position="6"/>
        <end position="25"/>
    </location>
</feature>
<keyword evidence="3 6" id="KW-0812">Transmembrane</keyword>
<evidence type="ECO:0000256" key="6">
    <source>
        <dbReference type="SAM" id="Phobius"/>
    </source>
</evidence>
<dbReference type="EMBL" id="MAAO01000011">
    <property type="protein sequence ID" value="OUR94157.1"/>
    <property type="molecule type" value="Genomic_DNA"/>
</dbReference>
<evidence type="ECO:0000313" key="7">
    <source>
        <dbReference type="EMBL" id="OUR94157.1"/>
    </source>
</evidence>
<evidence type="ECO:0000256" key="3">
    <source>
        <dbReference type="ARBA" id="ARBA00022692"/>
    </source>
</evidence>
<comment type="subcellular location">
    <subcellularLocation>
        <location evidence="1">Cell membrane</location>
        <topology evidence="1">Multi-pass membrane protein</topology>
    </subcellularLocation>
</comment>
<dbReference type="AlphaFoldDB" id="A0A1Y5F8P1"/>
<proteinExistence type="predicted"/>
<comment type="caution">
    <text evidence="7">The sequence shown here is derived from an EMBL/GenBank/DDBJ whole genome shotgun (WGS) entry which is preliminary data.</text>
</comment>
<dbReference type="GO" id="GO:0005886">
    <property type="term" value="C:plasma membrane"/>
    <property type="evidence" value="ECO:0007669"/>
    <property type="project" value="UniProtKB-SubCell"/>
</dbReference>
<feature type="transmembrane region" description="Helical" evidence="6">
    <location>
        <begin position="129"/>
        <end position="148"/>
    </location>
</feature>
<dbReference type="InterPro" id="IPR001851">
    <property type="entry name" value="ABC_transp_permease"/>
</dbReference>
<gene>
    <name evidence="7" type="ORF">A9Q84_17780</name>
</gene>
<keyword evidence="4 6" id="KW-1133">Transmembrane helix</keyword>
<name>A0A1Y5F8P1_9BACT</name>
<protein>
    <submittedName>
        <fullName evidence="7">Branched-chain amino acid ABC transporter permease</fullName>
    </submittedName>
</protein>
<dbReference type="Pfam" id="PF02653">
    <property type="entry name" value="BPD_transp_2"/>
    <property type="match status" value="1"/>
</dbReference>
<accession>A0A1Y5F8P1</accession>
<dbReference type="InterPro" id="IPR043428">
    <property type="entry name" value="LivM-like"/>
</dbReference>
<dbReference type="PANTHER" id="PTHR30482">
    <property type="entry name" value="HIGH-AFFINITY BRANCHED-CHAIN AMINO ACID TRANSPORT SYSTEM PERMEASE"/>
    <property type="match status" value="1"/>
</dbReference>
<sequence>MFEFFLHLSPLIGINIILAVSLNLINGICGQFSLGHAGFWAVGAYTGAAYSVYGALPLPDELNLIISCGLGFIAACVAGLIIGVPCLRLRGDYLAIATLGFGEIIRIVIMNTDAIGGPRGFSGIPKWTNLFWVSLFVVITVVIIANILRGTHGRAIISIREDEIAADSMGIYTFKYKTLAFVIGAGFAGLAGSLYAHYTQFLHPNGFSFMFSVIILLMIILGGLGSITGSIVGAIILTLMPEVLRFMGETVSQWRMVIYSVLLIALMLLRPGGIFGKHEFNPLTLFKKKGEEA</sequence>
<reference evidence="8" key="1">
    <citation type="journal article" date="2017" name="Proc. Natl. Acad. Sci. U.S.A.">
        <title>Simulation of Deepwater Horizon oil plume reveals substrate specialization within a complex community of hydrocarbon-degraders.</title>
        <authorList>
            <person name="Hu P."/>
            <person name="Dubinsky E.A."/>
            <person name="Probst A.J."/>
            <person name="Wang J."/>
            <person name="Sieber C.M.K."/>
            <person name="Tom L.M."/>
            <person name="Gardinali P."/>
            <person name="Banfield J.F."/>
            <person name="Atlas R.M."/>
            <person name="Andersen G.L."/>
        </authorList>
    </citation>
    <scope>NUCLEOTIDE SEQUENCE [LARGE SCALE GENOMIC DNA]</scope>
</reference>
<dbReference type="GO" id="GO:0015658">
    <property type="term" value="F:branched-chain amino acid transmembrane transporter activity"/>
    <property type="evidence" value="ECO:0007669"/>
    <property type="project" value="InterPro"/>
</dbReference>
<feature type="transmembrane region" description="Helical" evidence="6">
    <location>
        <begin position="62"/>
        <end position="84"/>
    </location>
</feature>
<feature type="transmembrane region" description="Helical" evidence="6">
    <location>
        <begin position="91"/>
        <end position="109"/>
    </location>
</feature>
<evidence type="ECO:0000256" key="2">
    <source>
        <dbReference type="ARBA" id="ARBA00022475"/>
    </source>
</evidence>
<organism evidence="7 8">
    <name type="scientific">Halobacteriovorax marinus</name>
    <dbReference type="NCBI Taxonomy" id="97084"/>
    <lineage>
        <taxon>Bacteria</taxon>
        <taxon>Pseudomonadati</taxon>
        <taxon>Bdellovibrionota</taxon>
        <taxon>Bacteriovoracia</taxon>
        <taxon>Bacteriovoracales</taxon>
        <taxon>Halobacteriovoraceae</taxon>
        <taxon>Halobacteriovorax</taxon>
    </lineage>
</organism>
<evidence type="ECO:0000313" key="8">
    <source>
        <dbReference type="Proteomes" id="UP000196531"/>
    </source>
</evidence>
<keyword evidence="5 6" id="KW-0472">Membrane</keyword>
<dbReference type="CDD" id="cd06581">
    <property type="entry name" value="TM_PBP1_LivM_like"/>
    <property type="match status" value="1"/>
</dbReference>
<evidence type="ECO:0000256" key="4">
    <source>
        <dbReference type="ARBA" id="ARBA00022989"/>
    </source>
</evidence>